<organism evidence="1">
    <name type="scientific">uncultured marine virus</name>
    <dbReference type="NCBI Taxonomy" id="186617"/>
    <lineage>
        <taxon>Viruses</taxon>
        <taxon>environmental samples</taxon>
    </lineage>
</organism>
<reference evidence="1" key="2">
    <citation type="submission" date="2015-03" db="EMBL/GenBank/DDBJ databases">
        <authorList>
            <person name="Chow C.-E.T."/>
            <person name="Winget D.M."/>
            <person name="White R.A.III."/>
            <person name="Hallam S.J."/>
            <person name="Suttle C.A."/>
        </authorList>
    </citation>
    <scope>NUCLEOTIDE SEQUENCE</scope>
    <source>
        <strain evidence="1">Oxic1_5</strain>
    </source>
</reference>
<proteinExistence type="predicted"/>
<protein>
    <submittedName>
        <fullName evidence="1">Uncharacterized protein</fullName>
    </submittedName>
</protein>
<evidence type="ECO:0000313" key="1">
    <source>
        <dbReference type="EMBL" id="AKH48007.1"/>
    </source>
</evidence>
<reference evidence="1" key="1">
    <citation type="journal article" date="2015" name="Front. Microbiol.">
        <title>Combining genomic sequencing methods to explore viral diversity and reveal potential virus-host interactions.</title>
        <authorList>
            <person name="Chow C.E."/>
            <person name="Winget D.M."/>
            <person name="White R.A.III."/>
            <person name="Hallam S.J."/>
            <person name="Suttle C.A."/>
        </authorList>
    </citation>
    <scope>NUCLEOTIDE SEQUENCE</scope>
    <source>
        <strain evidence="1">Oxic1_5</strain>
    </source>
</reference>
<dbReference type="EMBL" id="KR029600">
    <property type="protein sequence ID" value="AKH48007.1"/>
    <property type="molecule type" value="Genomic_DNA"/>
</dbReference>
<name>A0A0F7L9G5_9VIRU</name>
<accession>A0A0F7L9G5</accession>
<sequence length="89" mass="10248">MSPEERQEFEDLQRKVEDLSRPENAMKIERVIFNDDLVVDNTQVERTASVSGGGGGNVDVMDYPDRWIVMRHGTKAYIIPAYDFTRLDN</sequence>